<dbReference type="Proteomes" id="UP001234989">
    <property type="component" value="Chromosome 11"/>
</dbReference>
<evidence type="ECO:0008006" key="4">
    <source>
        <dbReference type="Google" id="ProtNLM"/>
    </source>
</evidence>
<feature type="region of interest" description="Disordered" evidence="1">
    <location>
        <begin position="1"/>
        <end position="24"/>
    </location>
</feature>
<accession>A0AAF0ZZQ4</accession>
<keyword evidence="3" id="KW-1185">Reference proteome</keyword>
<evidence type="ECO:0000256" key="1">
    <source>
        <dbReference type="SAM" id="MobiDB-lite"/>
    </source>
</evidence>
<reference evidence="2" key="1">
    <citation type="submission" date="2023-08" db="EMBL/GenBank/DDBJ databases">
        <title>A de novo genome assembly of Solanum verrucosum Schlechtendal, a Mexican diploid species geographically isolated from the other diploid A-genome species in potato relatives.</title>
        <authorList>
            <person name="Hosaka K."/>
        </authorList>
    </citation>
    <scope>NUCLEOTIDE SEQUENCE</scope>
    <source>
        <tissue evidence="2">Young leaves</tissue>
    </source>
</reference>
<evidence type="ECO:0000313" key="3">
    <source>
        <dbReference type="Proteomes" id="UP001234989"/>
    </source>
</evidence>
<protein>
    <recommendedName>
        <fullName evidence="4">Reverse transcriptase domain-containing protein</fullName>
    </recommendedName>
</protein>
<gene>
    <name evidence="2" type="ORF">MTR67_048124</name>
</gene>
<name>A0AAF0ZZQ4_SOLVR</name>
<dbReference type="Gene3D" id="1.10.340.70">
    <property type="match status" value="1"/>
</dbReference>
<feature type="compositionally biased region" description="Basic and acidic residues" evidence="1">
    <location>
        <begin position="14"/>
        <end position="24"/>
    </location>
</feature>
<organism evidence="2 3">
    <name type="scientific">Solanum verrucosum</name>
    <dbReference type="NCBI Taxonomy" id="315347"/>
    <lineage>
        <taxon>Eukaryota</taxon>
        <taxon>Viridiplantae</taxon>
        <taxon>Streptophyta</taxon>
        <taxon>Embryophyta</taxon>
        <taxon>Tracheophyta</taxon>
        <taxon>Spermatophyta</taxon>
        <taxon>Magnoliopsida</taxon>
        <taxon>eudicotyledons</taxon>
        <taxon>Gunneridae</taxon>
        <taxon>Pentapetalae</taxon>
        <taxon>asterids</taxon>
        <taxon>lamiids</taxon>
        <taxon>Solanales</taxon>
        <taxon>Solanaceae</taxon>
        <taxon>Solanoideae</taxon>
        <taxon>Solaneae</taxon>
        <taxon>Solanum</taxon>
    </lineage>
</organism>
<proteinExistence type="predicted"/>
<dbReference type="AlphaFoldDB" id="A0AAF0ZZQ4"/>
<evidence type="ECO:0000313" key="2">
    <source>
        <dbReference type="EMBL" id="WMV54739.1"/>
    </source>
</evidence>
<dbReference type="EMBL" id="CP133622">
    <property type="protein sequence ID" value="WMV54739.1"/>
    <property type="molecule type" value="Genomic_DNA"/>
</dbReference>
<sequence length="140" mass="16291">MPPRRAIQGRPARRNTEEQKKELAKDVHQLSRLGVRLMDSIERGIVVMNGDESSLVLEVKEKQGKDPIFPELKANVHKKKVMDFEQRRDGVLRHQDRLCVPRVDELQERIMEEAHSSRYSIYPGFAKMYRDLREVIGGVV</sequence>